<evidence type="ECO:0000313" key="2">
    <source>
        <dbReference type="Proteomes" id="UP000008370"/>
    </source>
</evidence>
<proteinExistence type="predicted"/>
<keyword evidence="2" id="KW-1185">Reference proteome</keyword>
<reference evidence="1 2" key="1">
    <citation type="journal article" date="2012" name="BMC Genomics">
        <title>Comparative genomics of the white-rot fungi, Phanerochaete carnosa and P. chrysosporium, to elucidate the genetic basis of the distinct wood types they colonize.</title>
        <authorList>
            <person name="Suzuki H."/>
            <person name="MacDonald J."/>
            <person name="Syed K."/>
            <person name="Salamov A."/>
            <person name="Hori C."/>
            <person name="Aerts A."/>
            <person name="Henrissat B."/>
            <person name="Wiebenga A."/>
            <person name="vanKuyk P.A."/>
            <person name="Barry K."/>
            <person name="Lindquist E."/>
            <person name="LaButti K."/>
            <person name="Lapidus A."/>
            <person name="Lucas S."/>
            <person name="Coutinho P."/>
            <person name="Gong Y."/>
            <person name="Samejima M."/>
            <person name="Mahadevan R."/>
            <person name="Abou-Zaid M."/>
            <person name="de Vries R.P."/>
            <person name="Igarashi K."/>
            <person name="Yadav J.S."/>
            <person name="Grigoriev I.V."/>
            <person name="Master E.R."/>
        </authorList>
    </citation>
    <scope>NUCLEOTIDE SEQUENCE [LARGE SCALE GENOMIC DNA]</scope>
    <source>
        <strain evidence="1 2">HHB-10118-sp</strain>
    </source>
</reference>
<dbReference type="GeneID" id="18919308"/>
<dbReference type="InParanoid" id="K5WF19"/>
<dbReference type="OrthoDB" id="2804335at2759"/>
<sequence length="516" mass="56943">MSRITGDDLPPEILSRILDSVMPVDISRNLAERRRSKHKLVGSSLVCKHWSEAIRPILFQILQLRSAEDVRFLKNIVISPTFATSSLSKAIRQIDIYQEATEAKSWLHHVHGLSTRLRDTRFHCTVVSPAGDTVSAPCRWAPFQLIPNVTPSYVRLSDLTLKGVVFTSTTDLARLVDSFSTLEYCNCNQLTFLDSSPVVQSRRARRRPSSALWMCDISRCKDMAVSDQAALAVDILAVGPSRRMGVDDRAWDATLQALFALVPNTFEAARVSLHDWNGSMFGTAIISGHSCNQDGSLGDYLRAKIRVCQPSVGQDAGSPFAHVESIALQLSFEDVEAVDALDWDALRAVVDSPPMHYLRIHYFEQQNKDFEAAKRILCSVLRRTQLTWALESGKLQFGQFFGDPATSADISSVPAEHTIDGTTITLDIAEQAEWLLNPVRRYLDNITREEYLRRLVAARVSGTSADTGSEAAPPTAGSTQHTALEQIHEVAGDSVQGIEVHEGVGGEGEEDLATET</sequence>
<dbReference type="EMBL" id="JH930749">
    <property type="protein sequence ID" value="EKM48767.1"/>
    <property type="molecule type" value="Genomic_DNA"/>
</dbReference>
<dbReference type="KEGG" id="pco:PHACADRAFT_266156"/>
<gene>
    <name evidence="1" type="ORF">PHACADRAFT_266156</name>
</gene>
<name>K5WF19_PHACS</name>
<accession>K5WF19</accession>
<dbReference type="AlphaFoldDB" id="K5WF19"/>
<dbReference type="HOGENOM" id="CLU_024266_0_0_1"/>
<evidence type="ECO:0000313" key="1">
    <source>
        <dbReference type="EMBL" id="EKM48767.1"/>
    </source>
</evidence>
<protein>
    <recommendedName>
        <fullName evidence="3">F-box domain-containing protein</fullName>
    </recommendedName>
</protein>
<organism evidence="1 2">
    <name type="scientific">Phanerochaete carnosa (strain HHB-10118-sp)</name>
    <name type="common">White-rot fungus</name>
    <name type="synonym">Peniophora carnosa</name>
    <dbReference type="NCBI Taxonomy" id="650164"/>
    <lineage>
        <taxon>Eukaryota</taxon>
        <taxon>Fungi</taxon>
        <taxon>Dikarya</taxon>
        <taxon>Basidiomycota</taxon>
        <taxon>Agaricomycotina</taxon>
        <taxon>Agaricomycetes</taxon>
        <taxon>Polyporales</taxon>
        <taxon>Phanerochaetaceae</taxon>
        <taxon>Phanerochaete</taxon>
    </lineage>
</organism>
<dbReference type="CDD" id="cd09917">
    <property type="entry name" value="F-box_SF"/>
    <property type="match status" value="1"/>
</dbReference>
<dbReference type="Proteomes" id="UP000008370">
    <property type="component" value="Unassembled WGS sequence"/>
</dbReference>
<evidence type="ECO:0008006" key="3">
    <source>
        <dbReference type="Google" id="ProtNLM"/>
    </source>
</evidence>
<dbReference type="RefSeq" id="XP_007402683.1">
    <property type="nucleotide sequence ID" value="XM_007402621.1"/>
</dbReference>